<keyword evidence="12" id="KW-1185">Reference proteome</keyword>
<dbReference type="GO" id="GO:0002949">
    <property type="term" value="P:tRNA threonylcarbamoyladenosine modification"/>
    <property type="evidence" value="ECO:0007669"/>
    <property type="project" value="InterPro"/>
</dbReference>
<evidence type="ECO:0000313" key="11">
    <source>
        <dbReference type="EMBL" id="SIO00015.1"/>
    </source>
</evidence>
<dbReference type="OrthoDB" id="9800307at2"/>
<keyword evidence="4" id="KW-0963">Cytoplasm</keyword>
<sequence length="152" mass="17075">MTTASRNLESVQATETFGAEIGRRLRIGDTVALRGTLGAGKTTLARGIMHGLGFDAEVPSPSFAIVQQYEPPETRLPIAHVDFYRIEDPREIVELGLDEILQFGAMIAEWPEHHPDFPWTNGLQIEMKIKPDDTRLLTWQAGPAWKDRWPPT</sequence>
<dbReference type="GO" id="GO:0005524">
    <property type="term" value="F:ATP binding"/>
    <property type="evidence" value="ECO:0007669"/>
    <property type="project" value="UniProtKB-KW"/>
</dbReference>
<keyword evidence="5" id="KW-0819">tRNA processing</keyword>
<dbReference type="PANTHER" id="PTHR33540">
    <property type="entry name" value="TRNA THREONYLCARBAMOYLADENOSINE BIOSYNTHESIS PROTEIN TSAE"/>
    <property type="match status" value="1"/>
</dbReference>
<dbReference type="PANTHER" id="PTHR33540:SF2">
    <property type="entry name" value="TRNA THREONYLCARBAMOYLADENOSINE BIOSYNTHESIS PROTEIN TSAE"/>
    <property type="match status" value="1"/>
</dbReference>
<evidence type="ECO:0000256" key="6">
    <source>
        <dbReference type="ARBA" id="ARBA00022723"/>
    </source>
</evidence>
<evidence type="ECO:0000256" key="10">
    <source>
        <dbReference type="ARBA" id="ARBA00032441"/>
    </source>
</evidence>
<organism evidence="11 12">
    <name type="scientific">Parasphingorhabdus marina DSM 22363</name>
    <dbReference type="NCBI Taxonomy" id="1123272"/>
    <lineage>
        <taxon>Bacteria</taxon>
        <taxon>Pseudomonadati</taxon>
        <taxon>Pseudomonadota</taxon>
        <taxon>Alphaproteobacteria</taxon>
        <taxon>Sphingomonadales</taxon>
        <taxon>Sphingomonadaceae</taxon>
        <taxon>Parasphingorhabdus</taxon>
    </lineage>
</organism>
<proteinExistence type="inferred from homology"/>
<evidence type="ECO:0000256" key="8">
    <source>
        <dbReference type="ARBA" id="ARBA00022840"/>
    </source>
</evidence>
<dbReference type="InterPro" id="IPR027417">
    <property type="entry name" value="P-loop_NTPase"/>
</dbReference>
<evidence type="ECO:0000256" key="7">
    <source>
        <dbReference type="ARBA" id="ARBA00022741"/>
    </source>
</evidence>
<dbReference type="Gene3D" id="3.40.50.300">
    <property type="entry name" value="P-loop containing nucleotide triphosphate hydrolases"/>
    <property type="match status" value="1"/>
</dbReference>
<comment type="similarity">
    <text evidence="2">Belongs to the TsaE family.</text>
</comment>
<reference evidence="12" key="1">
    <citation type="submission" date="2016-11" db="EMBL/GenBank/DDBJ databases">
        <authorList>
            <person name="Varghese N."/>
            <person name="Submissions S."/>
        </authorList>
    </citation>
    <scope>NUCLEOTIDE SEQUENCE [LARGE SCALE GENOMIC DNA]</scope>
    <source>
        <strain evidence="12">DSM 22363</strain>
    </source>
</reference>
<dbReference type="EMBL" id="FSQW01000002">
    <property type="protein sequence ID" value="SIO00015.1"/>
    <property type="molecule type" value="Genomic_DNA"/>
</dbReference>
<dbReference type="RefSeq" id="WP_074205594.1">
    <property type="nucleotide sequence ID" value="NZ_FSQW01000002.1"/>
</dbReference>
<dbReference type="NCBIfam" id="TIGR00150">
    <property type="entry name" value="T6A_YjeE"/>
    <property type="match status" value="1"/>
</dbReference>
<dbReference type="GO" id="GO:0046872">
    <property type="term" value="F:metal ion binding"/>
    <property type="evidence" value="ECO:0007669"/>
    <property type="project" value="UniProtKB-KW"/>
</dbReference>
<evidence type="ECO:0000256" key="2">
    <source>
        <dbReference type="ARBA" id="ARBA00007599"/>
    </source>
</evidence>
<evidence type="ECO:0000256" key="1">
    <source>
        <dbReference type="ARBA" id="ARBA00004496"/>
    </source>
</evidence>
<dbReference type="Proteomes" id="UP000185192">
    <property type="component" value="Unassembled WGS sequence"/>
</dbReference>
<dbReference type="InterPro" id="IPR003442">
    <property type="entry name" value="T6A_TsaE"/>
</dbReference>
<name>A0A1N6FXI3_9SPHN</name>
<evidence type="ECO:0000313" key="12">
    <source>
        <dbReference type="Proteomes" id="UP000185192"/>
    </source>
</evidence>
<accession>A0A1N6FXI3</accession>
<gene>
    <name evidence="11" type="ORF">SAMN02745824_2590</name>
</gene>
<dbReference type="Pfam" id="PF02367">
    <property type="entry name" value="TsaE"/>
    <property type="match status" value="1"/>
</dbReference>
<evidence type="ECO:0000256" key="5">
    <source>
        <dbReference type="ARBA" id="ARBA00022694"/>
    </source>
</evidence>
<dbReference type="STRING" id="1123272.SAMN02745824_2590"/>
<keyword evidence="8" id="KW-0067">ATP-binding</keyword>
<keyword evidence="6" id="KW-0479">Metal-binding</keyword>
<comment type="subcellular location">
    <subcellularLocation>
        <location evidence="1">Cytoplasm</location>
    </subcellularLocation>
</comment>
<evidence type="ECO:0000256" key="9">
    <source>
        <dbReference type="ARBA" id="ARBA00022842"/>
    </source>
</evidence>
<protein>
    <recommendedName>
        <fullName evidence="3">tRNA threonylcarbamoyladenosine biosynthesis protein TsaE</fullName>
    </recommendedName>
    <alternativeName>
        <fullName evidence="10">t(6)A37 threonylcarbamoyladenosine biosynthesis protein TsaE</fullName>
    </alternativeName>
</protein>
<evidence type="ECO:0000256" key="3">
    <source>
        <dbReference type="ARBA" id="ARBA00019010"/>
    </source>
</evidence>
<keyword evidence="7" id="KW-0547">Nucleotide-binding</keyword>
<dbReference type="GO" id="GO:0005737">
    <property type="term" value="C:cytoplasm"/>
    <property type="evidence" value="ECO:0007669"/>
    <property type="project" value="UniProtKB-SubCell"/>
</dbReference>
<dbReference type="SUPFAM" id="SSF52540">
    <property type="entry name" value="P-loop containing nucleoside triphosphate hydrolases"/>
    <property type="match status" value="1"/>
</dbReference>
<evidence type="ECO:0000256" key="4">
    <source>
        <dbReference type="ARBA" id="ARBA00022490"/>
    </source>
</evidence>
<dbReference type="AlphaFoldDB" id="A0A1N6FXI3"/>
<keyword evidence="9" id="KW-0460">Magnesium</keyword>